<name>A0A2T0WTM0_9BACT</name>
<protein>
    <submittedName>
        <fullName evidence="1">Uncharacterized protein</fullName>
    </submittedName>
</protein>
<organism evidence="1 2">
    <name type="scientific">Mongoliibacter ruber</name>
    <dbReference type="NCBI Taxonomy" id="1750599"/>
    <lineage>
        <taxon>Bacteria</taxon>
        <taxon>Pseudomonadati</taxon>
        <taxon>Bacteroidota</taxon>
        <taxon>Cytophagia</taxon>
        <taxon>Cytophagales</taxon>
        <taxon>Cyclobacteriaceae</taxon>
        <taxon>Mongoliibacter</taxon>
    </lineage>
</organism>
<gene>
    <name evidence="1" type="ORF">CLW00_102390</name>
</gene>
<accession>A0A2T0WTM0</accession>
<proteinExistence type="predicted"/>
<comment type="caution">
    <text evidence="1">The sequence shown here is derived from an EMBL/GenBank/DDBJ whole genome shotgun (WGS) entry which is preliminary data.</text>
</comment>
<dbReference type="AlphaFoldDB" id="A0A2T0WTM0"/>
<dbReference type="EMBL" id="PVTR01000002">
    <property type="protein sequence ID" value="PRY89914.1"/>
    <property type="molecule type" value="Genomic_DNA"/>
</dbReference>
<reference evidence="1 2" key="1">
    <citation type="submission" date="2018-03" db="EMBL/GenBank/DDBJ databases">
        <title>Genomic Encyclopedia of Archaeal and Bacterial Type Strains, Phase II (KMG-II): from individual species to whole genera.</title>
        <authorList>
            <person name="Goeker M."/>
        </authorList>
    </citation>
    <scope>NUCLEOTIDE SEQUENCE [LARGE SCALE GENOMIC DNA]</scope>
    <source>
        <strain evidence="1 2">DSM 27929</strain>
    </source>
</reference>
<evidence type="ECO:0000313" key="1">
    <source>
        <dbReference type="EMBL" id="PRY89914.1"/>
    </source>
</evidence>
<dbReference type="Proteomes" id="UP000238157">
    <property type="component" value="Unassembled WGS sequence"/>
</dbReference>
<sequence length="48" mass="5507">MISKQKMGQVELTCPIEIVLIKEKSAFFNTHFSGIEYTVFLIMISDPK</sequence>
<keyword evidence="2" id="KW-1185">Reference proteome</keyword>
<evidence type="ECO:0000313" key="2">
    <source>
        <dbReference type="Proteomes" id="UP000238157"/>
    </source>
</evidence>